<dbReference type="EMBL" id="CAFBRV010000035">
    <property type="protein sequence ID" value="CAB5111000.1"/>
    <property type="molecule type" value="Genomic_DNA"/>
</dbReference>
<organism evidence="9">
    <name type="scientific">freshwater metagenome</name>
    <dbReference type="NCBI Taxonomy" id="449393"/>
    <lineage>
        <taxon>unclassified sequences</taxon>
        <taxon>metagenomes</taxon>
        <taxon>ecological metagenomes</taxon>
    </lineage>
</organism>
<dbReference type="AlphaFoldDB" id="A0A6J7VPJ4"/>
<feature type="region of interest" description="Disordered" evidence="7">
    <location>
        <begin position="68"/>
        <end position="94"/>
    </location>
</feature>
<dbReference type="GO" id="GO:0051537">
    <property type="term" value="F:2 iron, 2 sulfur cluster binding"/>
    <property type="evidence" value="ECO:0007669"/>
    <property type="project" value="UniProtKB-KW"/>
</dbReference>
<dbReference type="PROSITE" id="PS51296">
    <property type="entry name" value="RIESKE"/>
    <property type="match status" value="1"/>
</dbReference>
<dbReference type="GO" id="GO:0016020">
    <property type="term" value="C:membrane"/>
    <property type="evidence" value="ECO:0007669"/>
    <property type="project" value="InterPro"/>
</dbReference>
<name>A0A6J7VPJ4_9ZZZZ</name>
<evidence type="ECO:0000256" key="6">
    <source>
        <dbReference type="ARBA" id="ARBA00034078"/>
    </source>
</evidence>
<dbReference type="InterPro" id="IPR017941">
    <property type="entry name" value="Rieske_2Fe-2S"/>
</dbReference>
<dbReference type="CDD" id="cd03467">
    <property type="entry name" value="Rieske"/>
    <property type="match status" value="1"/>
</dbReference>
<dbReference type="Pfam" id="PF00355">
    <property type="entry name" value="Rieske"/>
    <property type="match status" value="1"/>
</dbReference>
<evidence type="ECO:0000256" key="5">
    <source>
        <dbReference type="ARBA" id="ARBA00023157"/>
    </source>
</evidence>
<evidence type="ECO:0000256" key="3">
    <source>
        <dbReference type="ARBA" id="ARBA00023004"/>
    </source>
</evidence>
<dbReference type="InterPro" id="IPR036922">
    <property type="entry name" value="Rieske_2Fe-2S_sf"/>
</dbReference>
<keyword evidence="4" id="KW-0411">Iron-sulfur</keyword>
<dbReference type="PANTHER" id="PTHR10134">
    <property type="entry name" value="CYTOCHROME B-C1 COMPLEX SUBUNIT RIESKE, MITOCHONDRIAL"/>
    <property type="match status" value="1"/>
</dbReference>
<evidence type="ECO:0000256" key="1">
    <source>
        <dbReference type="ARBA" id="ARBA00022714"/>
    </source>
</evidence>
<dbReference type="InterPro" id="IPR005805">
    <property type="entry name" value="Rieske_Fe-S_prot_C"/>
</dbReference>
<evidence type="ECO:0000256" key="7">
    <source>
        <dbReference type="SAM" id="MobiDB-lite"/>
    </source>
</evidence>
<evidence type="ECO:0000256" key="4">
    <source>
        <dbReference type="ARBA" id="ARBA00023014"/>
    </source>
</evidence>
<reference evidence="9" key="1">
    <citation type="submission" date="2020-05" db="EMBL/GenBank/DDBJ databases">
        <authorList>
            <person name="Chiriac C."/>
            <person name="Salcher M."/>
            <person name="Ghai R."/>
            <person name="Kavagutti S V."/>
        </authorList>
    </citation>
    <scope>NUCLEOTIDE SEQUENCE</scope>
</reference>
<evidence type="ECO:0000259" key="8">
    <source>
        <dbReference type="PROSITE" id="PS51296"/>
    </source>
</evidence>
<sequence>MKLIRRNLLAIIPAAVLSIFGSSALAATGPTLKATKLGQKIVFQGFTYITVKSKGKLIWKKGAKVVTKAPSSKPTPTSTATPTESATPTPSESATTGALTFVAKSSDIVEGDVKIIDVKPAGQSTFPVSVTRAKGTVIVVSAICTHQGCQIEGSGGGLSCPCHGSRFNASTGAVTGGPANSPLRKYTASEDAGSIFISA</sequence>
<dbReference type="SUPFAM" id="SSF50022">
    <property type="entry name" value="ISP domain"/>
    <property type="match status" value="1"/>
</dbReference>
<keyword evidence="3" id="KW-0408">Iron</keyword>
<proteinExistence type="predicted"/>
<evidence type="ECO:0000313" key="9">
    <source>
        <dbReference type="EMBL" id="CAB5111000.1"/>
    </source>
</evidence>
<comment type="cofactor">
    <cofactor evidence="6">
        <name>[2Fe-2S] cluster</name>
        <dbReference type="ChEBI" id="CHEBI:190135"/>
    </cofactor>
</comment>
<dbReference type="InterPro" id="IPR014349">
    <property type="entry name" value="Rieske_Fe-S_prot"/>
</dbReference>
<accession>A0A6J7VPJ4</accession>
<gene>
    <name evidence="9" type="ORF">UFOPK4410_00527</name>
</gene>
<dbReference type="PRINTS" id="PR00162">
    <property type="entry name" value="RIESKE"/>
</dbReference>
<evidence type="ECO:0000256" key="2">
    <source>
        <dbReference type="ARBA" id="ARBA00022723"/>
    </source>
</evidence>
<keyword evidence="5" id="KW-1015">Disulfide bond</keyword>
<dbReference type="Gene3D" id="2.102.10.10">
    <property type="entry name" value="Rieske [2Fe-2S] iron-sulphur domain"/>
    <property type="match status" value="1"/>
</dbReference>
<feature type="domain" description="Rieske" evidence="8">
    <location>
        <begin position="100"/>
        <end position="197"/>
    </location>
</feature>
<keyword evidence="2" id="KW-0479">Metal-binding</keyword>
<keyword evidence="1" id="KW-0001">2Fe-2S</keyword>
<protein>
    <submittedName>
        <fullName evidence="9">Unannotated protein</fullName>
    </submittedName>
</protein>
<dbReference type="GO" id="GO:0046872">
    <property type="term" value="F:metal ion binding"/>
    <property type="evidence" value="ECO:0007669"/>
    <property type="project" value="UniProtKB-KW"/>
</dbReference>